<feature type="transmembrane region" description="Helical" evidence="6">
    <location>
        <begin position="332"/>
        <end position="354"/>
    </location>
</feature>
<feature type="transmembrane region" description="Helical" evidence="6">
    <location>
        <begin position="238"/>
        <end position="258"/>
    </location>
</feature>
<dbReference type="Pfam" id="PF07690">
    <property type="entry name" value="MFS_1"/>
    <property type="match status" value="1"/>
</dbReference>
<dbReference type="PROSITE" id="PS50850">
    <property type="entry name" value="MFS"/>
    <property type="match status" value="1"/>
</dbReference>
<name>A0A9W4I7M7_9EURO</name>
<evidence type="ECO:0000256" key="1">
    <source>
        <dbReference type="ARBA" id="ARBA00004141"/>
    </source>
</evidence>
<keyword evidence="3 6" id="KW-1133">Transmembrane helix</keyword>
<dbReference type="PANTHER" id="PTHR23502:SF158">
    <property type="entry name" value="MULTIDRUG TRANSPORTER, PUTATIVE (AFU_ORTHOLOGUE AFUA_3G01890)-RELATED"/>
    <property type="match status" value="1"/>
</dbReference>
<keyword evidence="4 6" id="KW-0472">Membrane</keyword>
<feature type="transmembrane region" description="Helical" evidence="6">
    <location>
        <begin position="297"/>
        <end position="320"/>
    </location>
</feature>
<dbReference type="InterPro" id="IPR020846">
    <property type="entry name" value="MFS_dom"/>
</dbReference>
<dbReference type="EMBL" id="CAJVPD010000011">
    <property type="protein sequence ID" value="CAG8232326.1"/>
    <property type="molecule type" value="Genomic_DNA"/>
</dbReference>
<evidence type="ECO:0000256" key="2">
    <source>
        <dbReference type="ARBA" id="ARBA00022692"/>
    </source>
</evidence>
<organism evidence="8 9">
    <name type="scientific">Penicillium salamii</name>
    <dbReference type="NCBI Taxonomy" id="1612424"/>
    <lineage>
        <taxon>Eukaryota</taxon>
        <taxon>Fungi</taxon>
        <taxon>Dikarya</taxon>
        <taxon>Ascomycota</taxon>
        <taxon>Pezizomycotina</taxon>
        <taxon>Eurotiomycetes</taxon>
        <taxon>Eurotiomycetidae</taxon>
        <taxon>Eurotiales</taxon>
        <taxon>Aspergillaceae</taxon>
        <taxon>Penicillium</taxon>
    </lineage>
</organism>
<evidence type="ECO:0000259" key="7">
    <source>
        <dbReference type="PROSITE" id="PS50850"/>
    </source>
</evidence>
<dbReference type="InterPro" id="IPR023213">
    <property type="entry name" value="CAT-like_dom_sf"/>
</dbReference>
<dbReference type="Pfam" id="PF02458">
    <property type="entry name" value="Transferase"/>
    <property type="match status" value="1"/>
</dbReference>
<dbReference type="SUPFAM" id="SSF103473">
    <property type="entry name" value="MFS general substrate transporter"/>
    <property type="match status" value="1"/>
</dbReference>
<dbReference type="Gene3D" id="1.20.1250.20">
    <property type="entry name" value="MFS general substrate transporter like domains"/>
    <property type="match status" value="1"/>
</dbReference>
<keyword evidence="2 6" id="KW-0812">Transmembrane</keyword>
<feature type="transmembrane region" description="Helical" evidence="6">
    <location>
        <begin position="264"/>
        <end position="285"/>
    </location>
</feature>
<dbReference type="GO" id="GO:0005886">
    <property type="term" value="C:plasma membrane"/>
    <property type="evidence" value="ECO:0007669"/>
    <property type="project" value="TreeGrafter"/>
</dbReference>
<reference evidence="8" key="1">
    <citation type="submission" date="2021-07" db="EMBL/GenBank/DDBJ databases">
        <authorList>
            <person name="Branca A.L. A."/>
        </authorList>
    </citation>
    <scope>NUCLEOTIDE SEQUENCE</scope>
</reference>
<evidence type="ECO:0000313" key="9">
    <source>
        <dbReference type="Proteomes" id="UP001152592"/>
    </source>
</evidence>
<dbReference type="GO" id="GO:0022857">
    <property type="term" value="F:transmembrane transporter activity"/>
    <property type="evidence" value="ECO:0007669"/>
    <property type="project" value="InterPro"/>
</dbReference>
<evidence type="ECO:0000256" key="3">
    <source>
        <dbReference type="ARBA" id="ARBA00022989"/>
    </source>
</evidence>
<feature type="transmembrane region" description="Helical" evidence="6">
    <location>
        <begin position="87"/>
        <end position="107"/>
    </location>
</feature>
<comment type="subcellular location">
    <subcellularLocation>
        <location evidence="1">Membrane</location>
        <topology evidence="1">Multi-pass membrane protein</topology>
    </subcellularLocation>
</comment>
<feature type="region of interest" description="Disordered" evidence="5">
    <location>
        <begin position="383"/>
        <end position="404"/>
    </location>
</feature>
<evidence type="ECO:0000256" key="4">
    <source>
        <dbReference type="ARBA" id="ARBA00023136"/>
    </source>
</evidence>
<evidence type="ECO:0000313" key="8">
    <source>
        <dbReference type="EMBL" id="CAG8232326.1"/>
    </source>
</evidence>
<comment type="caution">
    <text evidence="8">The sequence shown here is derived from an EMBL/GenBank/DDBJ whole genome shotgun (WGS) entry which is preliminary data.</text>
</comment>
<accession>A0A9W4I7M7</accession>
<evidence type="ECO:0000256" key="5">
    <source>
        <dbReference type="SAM" id="MobiDB-lite"/>
    </source>
</evidence>
<dbReference type="Gene3D" id="3.30.559.10">
    <property type="entry name" value="Chloramphenicol acetyltransferase-like domain"/>
    <property type="match status" value="2"/>
</dbReference>
<evidence type="ECO:0000256" key="6">
    <source>
        <dbReference type="SAM" id="Phobius"/>
    </source>
</evidence>
<dbReference type="CDD" id="cd17323">
    <property type="entry name" value="MFS_Tpo1_MDR_like"/>
    <property type="match status" value="1"/>
</dbReference>
<feature type="transmembrane region" description="Helical" evidence="6">
    <location>
        <begin position="56"/>
        <end position="75"/>
    </location>
</feature>
<sequence length="865" mass="95033">MASSTALTATLAGTAGAHNIETLLILRFLAGSLGSAPMAVPAGVIADLFPPASRGLALGLFVVGPFLGPSLGPIVGGFMVERAGWRWVQGLLAIIACVQWLAVLIFLPETYPSVLLRRRAQRLSKLTGCVYRSAMEESQSRPSLTVALSRPWVLLFREAIVLLISIYMSIIYGTLYMFFAAYPIIFQKVRGWSEGLGGLSFLGIMIGILLSIPNMFISHYRYQKKASKGPKRLAPEMRLPDCFIATIALPVGIFWFAWTNSPSVHWVVPIVAGVPFGYGCIMVFLPCFNYLVDSYTIFAASLLAANSALRSVFGAAFPLFTGVMYENLGIHWAASVPAFMALACVPIPYLFYIYGARIRKRCHYAAEADAFMERLLEASQASTAPKKSDFSDSEVNSTSPHSEESIPQLTTLERIGLKVWVRYIFVFDLGDDYDIEEVSTILRAGYSALQQNISLSDCEAVPDPSWRQNGVSKLQRLKEGGFEPVVVKDLRESSDFPWSYNHLKKKSFPVAAFDANLLCRQGVFPAPGARLPTSLAQANFIRGGLVLNWCALHLAGDGASFHLWMKIWADGCRRAQNESSQPLDLDPAIWNDREALMKPSGCNKGRLEDHAEYTLLDTIPTGGLPAKATDPNQRSQVFYFSPESLRALKEEASPINCTQGSDQKWISTNDAVSALLWRSVQAIRNPLETLKGDPVSVLSISMDGRGRMEPKIHPETLGCCLLWSAPSVPIRKMHEVLNLADLASIVRKEISRADNEYIDDVMTLIDNLDDTRRLIPTAGLDSAGVHCTQSSRASYPLYSLDWGSKLGHNMTSVRMPGNGPLNGIQIILPMLPDGGMEVLIGSDTSLLDKLLNEPHLKRFAVARSL</sequence>
<proteinExistence type="predicted"/>
<dbReference type="InterPro" id="IPR036259">
    <property type="entry name" value="MFS_trans_sf"/>
</dbReference>
<dbReference type="AlphaFoldDB" id="A0A9W4I7M7"/>
<dbReference type="PANTHER" id="PTHR23502">
    <property type="entry name" value="MAJOR FACILITATOR SUPERFAMILY"/>
    <property type="match status" value="1"/>
</dbReference>
<dbReference type="OrthoDB" id="21204at2759"/>
<feature type="transmembrane region" description="Helical" evidence="6">
    <location>
        <begin position="197"/>
        <end position="217"/>
    </location>
</feature>
<protein>
    <recommendedName>
        <fullName evidence="7">Major facilitator superfamily (MFS) profile domain-containing protein</fullName>
    </recommendedName>
</protein>
<feature type="compositionally biased region" description="Polar residues" evidence="5">
    <location>
        <begin position="393"/>
        <end position="404"/>
    </location>
</feature>
<feature type="transmembrane region" description="Helical" evidence="6">
    <location>
        <begin position="159"/>
        <end position="185"/>
    </location>
</feature>
<feature type="transmembrane region" description="Helical" evidence="6">
    <location>
        <begin position="27"/>
        <end position="49"/>
    </location>
</feature>
<dbReference type="Proteomes" id="UP001152592">
    <property type="component" value="Unassembled WGS sequence"/>
</dbReference>
<dbReference type="InterPro" id="IPR011701">
    <property type="entry name" value="MFS"/>
</dbReference>
<feature type="domain" description="Major facilitator superfamily (MFS) profile" evidence="7">
    <location>
        <begin position="1"/>
        <end position="361"/>
    </location>
</feature>
<gene>
    <name evidence="8" type="ORF">PSALAMII_LOCUS305</name>
</gene>